<keyword evidence="5" id="KW-0862">Zinc</keyword>
<organism evidence="13 14">
    <name type="scientific">Pseudozyma hubeiensis (strain SY62)</name>
    <name type="common">Yeast</name>
    <dbReference type="NCBI Taxonomy" id="1305764"/>
    <lineage>
        <taxon>Eukaryota</taxon>
        <taxon>Fungi</taxon>
        <taxon>Dikarya</taxon>
        <taxon>Basidiomycota</taxon>
        <taxon>Ustilaginomycotina</taxon>
        <taxon>Ustilaginomycetes</taxon>
        <taxon>Ustilaginales</taxon>
        <taxon>Ustilaginaceae</taxon>
        <taxon>Pseudozyma</taxon>
    </lineage>
</organism>
<evidence type="ECO:0000256" key="2">
    <source>
        <dbReference type="ARBA" id="ARBA00010857"/>
    </source>
</evidence>
<evidence type="ECO:0000313" key="13">
    <source>
        <dbReference type="EMBL" id="GAC93322.1"/>
    </source>
</evidence>
<feature type="domain" description="Cyclin-like" evidence="12">
    <location>
        <begin position="191"/>
        <end position="275"/>
    </location>
</feature>
<dbReference type="SMART" id="SM00385">
    <property type="entry name" value="CYCLIN"/>
    <property type="match status" value="2"/>
</dbReference>
<dbReference type="GO" id="GO:0006384">
    <property type="term" value="P:transcription initiation at RNA polymerase III promoter"/>
    <property type="evidence" value="ECO:0007669"/>
    <property type="project" value="UniProtKB-ARBA"/>
</dbReference>
<keyword evidence="14" id="KW-1185">Reference proteome</keyword>
<keyword evidence="3" id="KW-0479">Metal-binding</keyword>
<dbReference type="SUPFAM" id="SSF47954">
    <property type="entry name" value="Cyclin-like"/>
    <property type="match status" value="2"/>
</dbReference>
<dbReference type="GO" id="GO:0000995">
    <property type="term" value="F:RNA polymerase III general transcription initiation factor activity"/>
    <property type="evidence" value="ECO:0007669"/>
    <property type="project" value="TreeGrafter"/>
</dbReference>
<dbReference type="Pfam" id="PF08271">
    <property type="entry name" value="Zn_Ribbon_TF"/>
    <property type="match status" value="1"/>
</dbReference>
<dbReference type="AlphaFoldDB" id="R9NXP9"/>
<evidence type="ECO:0000256" key="11">
    <source>
        <dbReference type="SAM" id="MobiDB-lite"/>
    </source>
</evidence>
<dbReference type="GO" id="GO:0017025">
    <property type="term" value="F:TBP-class protein binding"/>
    <property type="evidence" value="ECO:0007669"/>
    <property type="project" value="InterPro"/>
</dbReference>
<gene>
    <name evidence="13" type="ORF">PHSY_000887</name>
</gene>
<dbReference type="eggNOG" id="KOG1598">
    <property type="taxonomic scope" value="Eukaryota"/>
</dbReference>
<dbReference type="GO" id="GO:0005634">
    <property type="term" value="C:nucleus"/>
    <property type="evidence" value="ECO:0007669"/>
    <property type="project" value="UniProtKB-SubCell"/>
</dbReference>
<dbReference type="GO" id="GO:0070897">
    <property type="term" value="P:transcription preinitiation complex assembly"/>
    <property type="evidence" value="ECO:0007669"/>
    <property type="project" value="InterPro"/>
</dbReference>
<dbReference type="InterPro" id="IPR013150">
    <property type="entry name" value="TFIIB_cyclin"/>
</dbReference>
<evidence type="ECO:0000256" key="1">
    <source>
        <dbReference type="ARBA" id="ARBA00004123"/>
    </source>
</evidence>
<dbReference type="EMBL" id="DF238775">
    <property type="protein sequence ID" value="GAC93322.1"/>
    <property type="molecule type" value="Genomic_DNA"/>
</dbReference>
<dbReference type="Gene3D" id="1.20.5.650">
    <property type="entry name" value="Single helix bin"/>
    <property type="match status" value="1"/>
</dbReference>
<dbReference type="RefSeq" id="XP_012186909.1">
    <property type="nucleotide sequence ID" value="XM_012331519.1"/>
</dbReference>
<feature type="region of interest" description="Disordered" evidence="11">
    <location>
        <begin position="469"/>
        <end position="489"/>
    </location>
</feature>
<feature type="compositionally biased region" description="Low complexity" evidence="11">
    <location>
        <begin position="469"/>
        <end position="482"/>
    </location>
</feature>
<dbReference type="InterPro" id="IPR013137">
    <property type="entry name" value="Znf_TFIIB"/>
</dbReference>
<dbReference type="OrthoDB" id="511529at2759"/>
<dbReference type="Proteomes" id="UP000014071">
    <property type="component" value="Unassembled WGS sequence"/>
</dbReference>
<evidence type="ECO:0000256" key="5">
    <source>
        <dbReference type="ARBA" id="ARBA00022833"/>
    </source>
</evidence>
<feature type="region of interest" description="Disordered" evidence="11">
    <location>
        <begin position="548"/>
        <end position="575"/>
    </location>
</feature>
<feature type="compositionally biased region" description="Polar residues" evidence="11">
    <location>
        <begin position="713"/>
        <end position="725"/>
    </location>
</feature>
<dbReference type="GO" id="GO:0000126">
    <property type="term" value="C:transcription factor TFIIIB complex"/>
    <property type="evidence" value="ECO:0007669"/>
    <property type="project" value="TreeGrafter"/>
</dbReference>
<feature type="compositionally biased region" description="Basic and acidic residues" evidence="11">
    <location>
        <begin position="391"/>
        <end position="404"/>
    </location>
</feature>
<dbReference type="PANTHER" id="PTHR11618">
    <property type="entry name" value="TRANSCRIPTION INITIATION FACTOR IIB-RELATED"/>
    <property type="match status" value="1"/>
</dbReference>
<dbReference type="FunFam" id="1.20.5.650:FF:000006">
    <property type="entry name" value="Related to BRF1-TFIIIB subunit, 70 kD"/>
    <property type="match status" value="1"/>
</dbReference>
<dbReference type="PRINTS" id="PR00685">
    <property type="entry name" value="TIFACTORIIB"/>
</dbReference>
<dbReference type="Pfam" id="PF07741">
    <property type="entry name" value="BRF1"/>
    <property type="match status" value="1"/>
</dbReference>
<keyword evidence="6" id="KW-0805">Transcription regulation</keyword>
<evidence type="ECO:0000256" key="4">
    <source>
        <dbReference type="ARBA" id="ARBA00022771"/>
    </source>
</evidence>
<keyword evidence="4" id="KW-0863">Zinc-finger</keyword>
<feature type="compositionally biased region" description="Basic residues" evidence="11">
    <location>
        <begin position="309"/>
        <end position="320"/>
    </location>
</feature>
<evidence type="ECO:0000256" key="9">
    <source>
        <dbReference type="ARBA" id="ARBA00023242"/>
    </source>
</evidence>
<dbReference type="SUPFAM" id="SSF57783">
    <property type="entry name" value="Zinc beta-ribbon"/>
    <property type="match status" value="1"/>
</dbReference>
<keyword evidence="9" id="KW-0539">Nucleus</keyword>
<dbReference type="FunFam" id="1.10.472.10:FF:000007">
    <property type="entry name" value="Transcription factor IIIB 90 kDa subunit"/>
    <property type="match status" value="1"/>
</dbReference>
<dbReference type="CDD" id="cd20553">
    <property type="entry name" value="CYCLIN_TFIIIB90_rpt1"/>
    <property type="match status" value="1"/>
</dbReference>
<protein>
    <recommendedName>
        <fullName evidence="10">B-related factor 1</fullName>
    </recommendedName>
</protein>
<dbReference type="Gene3D" id="2.20.25.10">
    <property type="match status" value="1"/>
</dbReference>
<proteinExistence type="inferred from homology"/>
<evidence type="ECO:0000256" key="6">
    <source>
        <dbReference type="ARBA" id="ARBA00023015"/>
    </source>
</evidence>
<evidence type="ECO:0000259" key="12">
    <source>
        <dbReference type="SMART" id="SM00385"/>
    </source>
</evidence>
<feature type="region of interest" description="Disordered" evidence="11">
    <location>
        <begin position="391"/>
        <end position="444"/>
    </location>
</feature>
<dbReference type="CDD" id="cd20554">
    <property type="entry name" value="CYCLIN_TFIIIB90_rpt2"/>
    <property type="match status" value="1"/>
</dbReference>
<feature type="region of interest" description="Disordered" evidence="11">
    <location>
        <begin position="602"/>
        <end position="736"/>
    </location>
</feature>
<dbReference type="InterPro" id="IPR011665">
    <property type="entry name" value="BRF1_TBP-bd_dom"/>
</dbReference>
<reference evidence="14" key="1">
    <citation type="journal article" date="2013" name="Genome Announc.">
        <title>Draft genome sequence of the basidiomycetous yeast-like fungus Pseudozyma hubeiensis SY62, which produces an abundant amount of the biosurfactant mannosylerythritol lipids.</title>
        <authorList>
            <person name="Konishi M."/>
            <person name="Hatada Y."/>
            <person name="Horiuchi J."/>
        </authorList>
    </citation>
    <scope>NUCLEOTIDE SEQUENCE [LARGE SCALE GENOMIC DNA]</scope>
    <source>
        <strain evidence="14">SY62</strain>
    </source>
</reference>
<evidence type="ECO:0000256" key="3">
    <source>
        <dbReference type="ARBA" id="ARBA00022723"/>
    </source>
</evidence>
<dbReference type="PANTHER" id="PTHR11618:SF4">
    <property type="entry name" value="TRANSCRIPTION FACTOR IIIB 90 KDA SUBUNIT"/>
    <property type="match status" value="1"/>
</dbReference>
<evidence type="ECO:0000256" key="8">
    <source>
        <dbReference type="ARBA" id="ARBA00023163"/>
    </source>
</evidence>
<dbReference type="InterPro" id="IPR013763">
    <property type="entry name" value="Cyclin-like_dom"/>
</dbReference>
<dbReference type="HOGENOM" id="CLU_010293_2_1_1"/>
<evidence type="ECO:0000256" key="10">
    <source>
        <dbReference type="ARBA" id="ARBA00031009"/>
    </source>
</evidence>
<dbReference type="Pfam" id="PF00382">
    <property type="entry name" value="TFIIB"/>
    <property type="match status" value="2"/>
</dbReference>
<feature type="compositionally biased region" description="Acidic residues" evidence="11">
    <location>
        <begin position="328"/>
        <end position="340"/>
    </location>
</feature>
<dbReference type="Gene3D" id="1.10.472.10">
    <property type="entry name" value="Cyclin-like"/>
    <property type="match status" value="2"/>
</dbReference>
<evidence type="ECO:0000313" key="14">
    <source>
        <dbReference type="Proteomes" id="UP000014071"/>
    </source>
</evidence>
<accession>R9NXP9</accession>
<dbReference type="GO" id="GO:0001006">
    <property type="term" value="F:RNA polymerase III type 3 promoter sequence-specific DNA binding"/>
    <property type="evidence" value="ECO:0007669"/>
    <property type="project" value="TreeGrafter"/>
</dbReference>
<dbReference type="GeneID" id="24106188"/>
<comment type="similarity">
    <text evidence="2">Belongs to the TFIIB family.</text>
</comment>
<comment type="subcellular location">
    <subcellularLocation>
        <location evidence="1">Nucleus</location>
    </subcellularLocation>
</comment>
<feature type="compositionally biased region" description="Low complexity" evidence="11">
    <location>
        <begin position="410"/>
        <end position="424"/>
    </location>
</feature>
<feature type="domain" description="Cyclin-like" evidence="12">
    <location>
        <begin position="86"/>
        <end position="178"/>
    </location>
</feature>
<keyword evidence="8" id="KW-0804">Transcription</keyword>
<feature type="region of interest" description="Disordered" evidence="11">
    <location>
        <begin position="302"/>
        <end position="340"/>
    </location>
</feature>
<dbReference type="GO" id="GO:0097550">
    <property type="term" value="C:transcription preinitiation complex"/>
    <property type="evidence" value="ECO:0007669"/>
    <property type="project" value="TreeGrafter"/>
</dbReference>
<evidence type="ECO:0000256" key="7">
    <source>
        <dbReference type="ARBA" id="ARBA00023159"/>
    </source>
</evidence>
<dbReference type="FunFam" id="1.10.472.10:FF:000002">
    <property type="entry name" value="Transcription factor IIIB 90 kDa subunit"/>
    <property type="match status" value="1"/>
</dbReference>
<dbReference type="InterPro" id="IPR000812">
    <property type="entry name" value="TFIIB"/>
</dbReference>
<sequence>MKCTNCGSSAIDFANNQAVCSQCGVVLEESQIVSDITFGENSAGGAVVQGSMIAADQARARVSGPGGFRGGYVSESRDMTISNARTGINNMASALRIPSHVADRALRFFTLALDGGASAATGDEPKNYVLGRKSEYTVASCLYVACRMEKTTHMLIDFADAIQVNVFILGRSYLKLIRILNLRLPLIDPSIYIARFAALLDFGEETQKVAYDASRLVSRFQKDWITEGRRPAGICGACLMLAARMNHFRRSVSEVIQVVKIADVTLKARLEEFKKTPTGQLSVKDFRNVWLEEEHAPPAYLRAQEPASTKRKRKSHKHVKLQGVADAEASDDADADADAEGEVVASGGARAVGTEDADAIDPALEKVVDEATEQEIQQYLQQGLAQELDRALETQEREREERARSGQVGASTTRALTSTNTLTSVARDIPDDNGAGPSGSRDATLDIGKAGKLLPLGGLGMDVQSTFGDDAASNDNADGATASDRRRSVAAVDDELADLDEEELDRFILSPEEVRIKERVWMEFNKDWMEQMLKKQLKLEHDQKMGVPIREPYKRKKPKAPRDASTAMHNTSAAESAKMMLKQKQFSKKINYDALNNLFPGAKVVGGGNAKRSGRKGANGQKSRKRGRQQSSDESSSSSEDEEAAGQGRRGNEKGRKGASGSRKSKQTSQSTAQGYFESDQNESQAEIIEEDGEMLPPSHPLRRRETRLNKRGQLSSAAEESANTDLGEDMDEYGQGPAVNLTEAAMRSQLGYFDDDTMDDD</sequence>
<name>R9NXP9_PSEHS</name>
<dbReference type="InterPro" id="IPR036915">
    <property type="entry name" value="Cyclin-like_sf"/>
</dbReference>
<dbReference type="STRING" id="1305764.R9NXP9"/>
<dbReference type="GO" id="GO:0008270">
    <property type="term" value="F:zinc ion binding"/>
    <property type="evidence" value="ECO:0007669"/>
    <property type="project" value="UniProtKB-KW"/>
</dbReference>
<keyword evidence="7" id="KW-0010">Activator</keyword>